<dbReference type="PROSITE" id="PS50928">
    <property type="entry name" value="ABC_TM1"/>
    <property type="match status" value="1"/>
</dbReference>
<keyword evidence="6 7" id="KW-0472">Membrane</keyword>
<evidence type="ECO:0000256" key="1">
    <source>
        <dbReference type="ARBA" id="ARBA00004651"/>
    </source>
</evidence>
<dbReference type="Pfam" id="PF12911">
    <property type="entry name" value="OppC_N"/>
    <property type="match status" value="1"/>
</dbReference>
<dbReference type="AlphaFoldDB" id="A0A8G1ULV8"/>
<feature type="domain" description="ABC transmembrane type-1" evidence="8">
    <location>
        <begin position="98"/>
        <end position="289"/>
    </location>
</feature>
<evidence type="ECO:0000256" key="2">
    <source>
        <dbReference type="ARBA" id="ARBA00022448"/>
    </source>
</evidence>
<dbReference type="InterPro" id="IPR050366">
    <property type="entry name" value="BP-dependent_transpt_permease"/>
</dbReference>
<dbReference type="PANTHER" id="PTHR43386:SF1">
    <property type="entry name" value="D,D-DIPEPTIDE TRANSPORT SYSTEM PERMEASE PROTEIN DDPC-RELATED"/>
    <property type="match status" value="1"/>
</dbReference>
<comment type="similarity">
    <text evidence="7">Belongs to the binding-protein-dependent transport system permease family.</text>
</comment>
<dbReference type="GO" id="GO:0005886">
    <property type="term" value="C:plasma membrane"/>
    <property type="evidence" value="ECO:0007669"/>
    <property type="project" value="UniProtKB-SubCell"/>
</dbReference>
<keyword evidence="2 7" id="KW-0813">Transport</keyword>
<dbReference type="InterPro" id="IPR025966">
    <property type="entry name" value="OppC_N"/>
</dbReference>
<sequence>MTPPTPPAPPAPVWQRLRRDRVATACAALLLLLVLAALAAPLVTALTGHPPDQLHPERLDPDRGGLPLGPAGGIGTGFWLGVEPGTGRDLLSRAVHGARVSLAVAFGAAALTALLGTAAGLCAGYFGGRVDAALGRLTDLFLCFPALVSMIALAAVLPDLPRLPLLIGLLSAFAWPALARLVRAETITLCGQGFVEAAEAAGRSPRSVLLRELLPHLAAPLSVHTALAVPAFIETEAALSFLGLGVQPPTASWGQMLSTAAPWLTTDPEYALVPGTLLLLTTLSCHLLGDGLRAALDPRGR</sequence>
<evidence type="ECO:0000256" key="3">
    <source>
        <dbReference type="ARBA" id="ARBA00022475"/>
    </source>
</evidence>
<feature type="transmembrane region" description="Helical" evidence="7">
    <location>
        <begin position="138"/>
        <end position="157"/>
    </location>
</feature>
<dbReference type="CDD" id="cd06261">
    <property type="entry name" value="TM_PBP2"/>
    <property type="match status" value="1"/>
</dbReference>
<dbReference type="InterPro" id="IPR000515">
    <property type="entry name" value="MetI-like"/>
</dbReference>
<evidence type="ECO:0000256" key="6">
    <source>
        <dbReference type="ARBA" id="ARBA00023136"/>
    </source>
</evidence>
<reference evidence="9 10" key="1">
    <citation type="submission" date="2018-11" db="EMBL/GenBank/DDBJ databases">
        <title>Sequencing the genomes of 1000 actinobacteria strains.</title>
        <authorList>
            <person name="Klenk H.-P."/>
        </authorList>
    </citation>
    <scope>NUCLEOTIDE SEQUENCE [LARGE SCALE GENOMIC DNA]</scope>
    <source>
        <strain evidence="9 10">DSM 44780</strain>
    </source>
</reference>
<evidence type="ECO:0000313" key="9">
    <source>
        <dbReference type="EMBL" id="ROR46392.1"/>
    </source>
</evidence>
<dbReference type="RefSeq" id="WP_244256951.1">
    <property type="nucleotide sequence ID" value="NZ_RJVJ01000001.1"/>
</dbReference>
<dbReference type="EMBL" id="RJVJ01000001">
    <property type="protein sequence ID" value="ROR46392.1"/>
    <property type="molecule type" value="Genomic_DNA"/>
</dbReference>
<evidence type="ECO:0000256" key="7">
    <source>
        <dbReference type="RuleBase" id="RU363032"/>
    </source>
</evidence>
<keyword evidence="5 7" id="KW-1133">Transmembrane helix</keyword>
<dbReference type="GO" id="GO:0055085">
    <property type="term" value="P:transmembrane transport"/>
    <property type="evidence" value="ECO:0007669"/>
    <property type="project" value="InterPro"/>
</dbReference>
<name>A0A8G1ULV8_9ACTN</name>
<dbReference type="SUPFAM" id="SSF161098">
    <property type="entry name" value="MetI-like"/>
    <property type="match status" value="1"/>
</dbReference>
<dbReference type="Proteomes" id="UP000267408">
    <property type="component" value="Unassembled WGS sequence"/>
</dbReference>
<evidence type="ECO:0000313" key="10">
    <source>
        <dbReference type="Proteomes" id="UP000267408"/>
    </source>
</evidence>
<accession>A0A8G1ULV8</accession>
<keyword evidence="4 7" id="KW-0812">Transmembrane</keyword>
<comment type="caution">
    <text evidence="9">The sequence shown here is derived from an EMBL/GenBank/DDBJ whole genome shotgun (WGS) entry which is preliminary data.</text>
</comment>
<organism evidence="9 10">
    <name type="scientific">Kitasatospora cineracea</name>
    <dbReference type="NCBI Taxonomy" id="88074"/>
    <lineage>
        <taxon>Bacteria</taxon>
        <taxon>Bacillati</taxon>
        <taxon>Actinomycetota</taxon>
        <taxon>Actinomycetes</taxon>
        <taxon>Kitasatosporales</taxon>
        <taxon>Streptomycetaceae</taxon>
        <taxon>Kitasatospora</taxon>
    </lineage>
</organism>
<evidence type="ECO:0000256" key="4">
    <source>
        <dbReference type="ARBA" id="ARBA00022692"/>
    </source>
</evidence>
<feature type="transmembrane region" description="Helical" evidence="7">
    <location>
        <begin position="100"/>
        <end position="126"/>
    </location>
</feature>
<comment type="subcellular location">
    <subcellularLocation>
        <location evidence="1 7">Cell membrane</location>
        <topology evidence="1 7">Multi-pass membrane protein</topology>
    </subcellularLocation>
</comment>
<gene>
    <name evidence="9" type="ORF">EDD39_4661</name>
</gene>
<proteinExistence type="inferred from homology"/>
<dbReference type="PANTHER" id="PTHR43386">
    <property type="entry name" value="OLIGOPEPTIDE TRANSPORT SYSTEM PERMEASE PROTEIN APPC"/>
    <property type="match status" value="1"/>
</dbReference>
<protein>
    <submittedName>
        <fullName evidence="9">Peptide/nickel transport system permease protein</fullName>
    </submittedName>
</protein>
<dbReference type="Gene3D" id="1.10.3720.10">
    <property type="entry name" value="MetI-like"/>
    <property type="match status" value="1"/>
</dbReference>
<dbReference type="Pfam" id="PF00528">
    <property type="entry name" value="BPD_transp_1"/>
    <property type="match status" value="1"/>
</dbReference>
<evidence type="ECO:0000256" key="5">
    <source>
        <dbReference type="ARBA" id="ARBA00022989"/>
    </source>
</evidence>
<evidence type="ECO:0000259" key="8">
    <source>
        <dbReference type="PROSITE" id="PS50928"/>
    </source>
</evidence>
<keyword evidence="3" id="KW-1003">Cell membrane</keyword>
<dbReference type="InterPro" id="IPR035906">
    <property type="entry name" value="MetI-like_sf"/>
</dbReference>